<keyword evidence="2" id="KW-1185">Reference proteome</keyword>
<gene>
    <name evidence="1" type="ORF">GDO81_028438</name>
</gene>
<organism evidence="1 2">
    <name type="scientific">Engystomops pustulosus</name>
    <name type="common">Tungara frog</name>
    <name type="synonym">Physalaemus pustulosus</name>
    <dbReference type="NCBI Taxonomy" id="76066"/>
    <lineage>
        <taxon>Eukaryota</taxon>
        <taxon>Metazoa</taxon>
        <taxon>Chordata</taxon>
        <taxon>Craniata</taxon>
        <taxon>Vertebrata</taxon>
        <taxon>Euteleostomi</taxon>
        <taxon>Amphibia</taxon>
        <taxon>Batrachia</taxon>
        <taxon>Anura</taxon>
        <taxon>Neobatrachia</taxon>
        <taxon>Hyloidea</taxon>
        <taxon>Leptodactylidae</taxon>
        <taxon>Leiuperinae</taxon>
        <taxon>Engystomops</taxon>
    </lineage>
</organism>
<proteinExistence type="predicted"/>
<sequence length="86" mass="9838">MKKHLKEKDGPMTLGLMETNLTYNRLHKGRGERSSALPFFLGCHAARPYDRPKIENRLIGYLPTVPYSSVHGHHICSCAWGLKKNY</sequence>
<evidence type="ECO:0000313" key="1">
    <source>
        <dbReference type="EMBL" id="KAG8541695.1"/>
    </source>
</evidence>
<dbReference type="Proteomes" id="UP000824782">
    <property type="component" value="Unassembled WGS sequence"/>
</dbReference>
<evidence type="ECO:0000313" key="2">
    <source>
        <dbReference type="Proteomes" id="UP000824782"/>
    </source>
</evidence>
<accession>A0AAV6Z330</accession>
<dbReference type="EMBL" id="WNYA01006849">
    <property type="protein sequence ID" value="KAG8541695.1"/>
    <property type="molecule type" value="Genomic_DNA"/>
</dbReference>
<name>A0AAV6Z330_ENGPU</name>
<protein>
    <submittedName>
        <fullName evidence="1">Uncharacterized protein</fullName>
    </submittedName>
</protein>
<reference evidence="1" key="1">
    <citation type="thesis" date="2020" institute="ProQuest LLC" country="789 East Eisenhower Parkway, Ann Arbor, MI, USA">
        <title>Comparative Genomics and Chromosome Evolution.</title>
        <authorList>
            <person name="Mudd A.B."/>
        </authorList>
    </citation>
    <scope>NUCLEOTIDE SEQUENCE</scope>
    <source>
        <strain evidence="1">237g6f4</strain>
        <tissue evidence="1">Blood</tissue>
    </source>
</reference>
<comment type="caution">
    <text evidence="1">The sequence shown here is derived from an EMBL/GenBank/DDBJ whole genome shotgun (WGS) entry which is preliminary data.</text>
</comment>
<dbReference type="AlphaFoldDB" id="A0AAV6Z330"/>